<keyword evidence="2" id="KW-0723">Serine/threonine-protein kinase</keyword>
<evidence type="ECO:0000256" key="9">
    <source>
        <dbReference type="PROSITE-ProRule" id="PRU10141"/>
    </source>
</evidence>
<evidence type="ECO:0000256" key="1">
    <source>
        <dbReference type="ARBA" id="ARBA00012513"/>
    </source>
</evidence>
<dbReference type="InterPro" id="IPR051334">
    <property type="entry name" value="SRPK"/>
</dbReference>
<name>T1J348_STRMM</name>
<evidence type="ECO:0000256" key="5">
    <source>
        <dbReference type="ARBA" id="ARBA00022777"/>
    </source>
</evidence>
<dbReference type="Proteomes" id="UP000014500">
    <property type="component" value="Unassembled WGS sequence"/>
</dbReference>
<dbReference type="eggNOG" id="KOG1290">
    <property type="taxonomic scope" value="Eukaryota"/>
</dbReference>
<keyword evidence="5" id="KW-0418">Kinase</keyword>
<dbReference type="InterPro" id="IPR000719">
    <property type="entry name" value="Prot_kinase_dom"/>
</dbReference>
<organism evidence="11 12">
    <name type="scientific">Strigamia maritima</name>
    <name type="common">European centipede</name>
    <name type="synonym">Geophilus maritimus</name>
    <dbReference type="NCBI Taxonomy" id="126957"/>
    <lineage>
        <taxon>Eukaryota</taxon>
        <taxon>Metazoa</taxon>
        <taxon>Ecdysozoa</taxon>
        <taxon>Arthropoda</taxon>
        <taxon>Myriapoda</taxon>
        <taxon>Chilopoda</taxon>
        <taxon>Pleurostigmophora</taxon>
        <taxon>Geophilomorpha</taxon>
        <taxon>Linotaeniidae</taxon>
        <taxon>Strigamia</taxon>
    </lineage>
</organism>
<dbReference type="InterPro" id="IPR011009">
    <property type="entry name" value="Kinase-like_dom_sf"/>
</dbReference>
<dbReference type="GO" id="GO:0005737">
    <property type="term" value="C:cytoplasm"/>
    <property type="evidence" value="ECO:0007669"/>
    <property type="project" value="TreeGrafter"/>
</dbReference>
<evidence type="ECO:0000256" key="6">
    <source>
        <dbReference type="ARBA" id="ARBA00022840"/>
    </source>
</evidence>
<protein>
    <recommendedName>
        <fullName evidence="1">non-specific serine/threonine protein kinase</fullName>
        <ecNumber evidence="1">2.7.11.1</ecNumber>
    </recommendedName>
</protein>
<reference evidence="12" key="1">
    <citation type="submission" date="2011-05" db="EMBL/GenBank/DDBJ databases">
        <authorList>
            <person name="Richards S.R."/>
            <person name="Qu J."/>
            <person name="Jiang H."/>
            <person name="Jhangiani S.N."/>
            <person name="Agravi P."/>
            <person name="Goodspeed R."/>
            <person name="Gross S."/>
            <person name="Mandapat C."/>
            <person name="Jackson L."/>
            <person name="Mathew T."/>
            <person name="Pu L."/>
            <person name="Thornton R."/>
            <person name="Saada N."/>
            <person name="Wilczek-Boney K.B."/>
            <person name="Lee S."/>
            <person name="Kovar C."/>
            <person name="Wu Y."/>
            <person name="Scherer S.E."/>
            <person name="Worley K.C."/>
            <person name="Muzny D.M."/>
            <person name="Gibbs R."/>
        </authorList>
    </citation>
    <scope>NUCLEOTIDE SEQUENCE</scope>
    <source>
        <strain evidence="12">Brora</strain>
    </source>
</reference>
<feature type="binding site" evidence="9">
    <location>
        <position position="66"/>
    </location>
    <ligand>
        <name>ATP</name>
        <dbReference type="ChEBI" id="CHEBI:30616"/>
    </ligand>
</feature>
<dbReference type="GO" id="GO:0005524">
    <property type="term" value="F:ATP binding"/>
    <property type="evidence" value="ECO:0007669"/>
    <property type="project" value="UniProtKB-UniRule"/>
</dbReference>
<evidence type="ECO:0000256" key="8">
    <source>
        <dbReference type="ARBA" id="ARBA00048679"/>
    </source>
</evidence>
<keyword evidence="4 9" id="KW-0547">Nucleotide-binding</keyword>
<sequence length="102" mass="12016">MESNVVILKEKWIPKEIMTREKKNSTFITQVVINLRYIVGHNLGWGNFSTVWLCWDLRDQRFVALKIVKSSSKATDAGLMEIEFLEEHMHDFVIQMAFIRTN</sequence>
<dbReference type="GO" id="GO:0004674">
    <property type="term" value="F:protein serine/threonine kinase activity"/>
    <property type="evidence" value="ECO:0007669"/>
    <property type="project" value="UniProtKB-KW"/>
</dbReference>
<dbReference type="PROSITE" id="PS00107">
    <property type="entry name" value="PROTEIN_KINASE_ATP"/>
    <property type="match status" value="1"/>
</dbReference>
<keyword evidence="6 9" id="KW-0067">ATP-binding</keyword>
<evidence type="ECO:0000256" key="2">
    <source>
        <dbReference type="ARBA" id="ARBA00022527"/>
    </source>
</evidence>
<reference evidence="11" key="2">
    <citation type="submission" date="2015-02" db="UniProtKB">
        <authorList>
            <consortium name="EnsemblMetazoa"/>
        </authorList>
    </citation>
    <scope>IDENTIFICATION</scope>
</reference>
<evidence type="ECO:0000256" key="7">
    <source>
        <dbReference type="ARBA" id="ARBA00047899"/>
    </source>
</evidence>
<dbReference type="EC" id="2.7.11.1" evidence="1"/>
<dbReference type="EnsemblMetazoa" id="SMAR008006-RA">
    <property type="protein sequence ID" value="SMAR008006-PA"/>
    <property type="gene ID" value="SMAR008006"/>
</dbReference>
<dbReference type="GO" id="GO:0050684">
    <property type="term" value="P:regulation of mRNA processing"/>
    <property type="evidence" value="ECO:0007669"/>
    <property type="project" value="TreeGrafter"/>
</dbReference>
<feature type="domain" description="Protein kinase" evidence="10">
    <location>
        <begin position="37"/>
        <end position="102"/>
    </location>
</feature>
<evidence type="ECO:0000256" key="3">
    <source>
        <dbReference type="ARBA" id="ARBA00022679"/>
    </source>
</evidence>
<dbReference type="Gene3D" id="3.30.200.20">
    <property type="entry name" value="Phosphorylase Kinase, domain 1"/>
    <property type="match status" value="1"/>
</dbReference>
<dbReference type="PANTHER" id="PTHR47634:SF9">
    <property type="entry name" value="PROTEIN KINASE DOMAIN-CONTAINING PROTEIN-RELATED"/>
    <property type="match status" value="1"/>
</dbReference>
<dbReference type="GO" id="GO:0005634">
    <property type="term" value="C:nucleus"/>
    <property type="evidence" value="ECO:0007669"/>
    <property type="project" value="TreeGrafter"/>
</dbReference>
<dbReference type="HOGENOM" id="CLU_2280887_0_0_1"/>
<dbReference type="SUPFAM" id="SSF56112">
    <property type="entry name" value="Protein kinase-like (PK-like)"/>
    <property type="match status" value="1"/>
</dbReference>
<dbReference type="InterPro" id="IPR017441">
    <property type="entry name" value="Protein_kinase_ATP_BS"/>
</dbReference>
<comment type="catalytic activity">
    <reaction evidence="7">
        <text>L-threonyl-[protein] + ATP = O-phospho-L-threonyl-[protein] + ADP + H(+)</text>
        <dbReference type="Rhea" id="RHEA:46608"/>
        <dbReference type="Rhea" id="RHEA-COMP:11060"/>
        <dbReference type="Rhea" id="RHEA-COMP:11605"/>
        <dbReference type="ChEBI" id="CHEBI:15378"/>
        <dbReference type="ChEBI" id="CHEBI:30013"/>
        <dbReference type="ChEBI" id="CHEBI:30616"/>
        <dbReference type="ChEBI" id="CHEBI:61977"/>
        <dbReference type="ChEBI" id="CHEBI:456216"/>
        <dbReference type="EC" id="2.7.11.1"/>
    </reaction>
</comment>
<dbReference type="EMBL" id="JH431820">
    <property type="status" value="NOT_ANNOTATED_CDS"/>
    <property type="molecule type" value="Genomic_DNA"/>
</dbReference>
<accession>T1J348</accession>
<proteinExistence type="predicted"/>
<comment type="catalytic activity">
    <reaction evidence="8">
        <text>L-seryl-[protein] + ATP = O-phospho-L-seryl-[protein] + ADP + H(+)</text>
        <dbReference type="Rhea" id="RHEA:17989"/>
        <dbReference type="Rhea" id="RHEA-COMP:9863"/>
        <dbReference type="Rhea" id="RHEA-COMP:11604"/>
        <dbReference type="ChEBI" id="CHEBI:15378"/>
        <dbReference type="ChEBI" id="CHEBI:29999"/>
        <dbReference type="ChEBI" id="CHEBI:30616"/>
        <dbReference type="ChEBI" id="CHEBI:83421"/>
        <dbReference type="ChEBI" id="CHEBI:456216"/>
        <dbReference type="EC" id="2.7.11.1"/>
    </reaction>
</comment>
<evidence type="ECO:0000256" key="4">
    <source>
        <dbReference type="ARBA" id="ARBA00022741"/>
    </source>
</evidence>
<dbReference type="GO" id="GO:0000245">
    <property type="term" value="P:spliceosomal complex assembly"/>
    <property type="evidence" value="ECO:0007669"/>
    <property type="project" value="TreeGrafter"/>
</dbReference>
<dbReference type="PROSITE" id="PS50011">
    <property type="entry name" value="PROTEIN_KINASE_DOM"/>
    <property type="match status" value="1"/>
</dbReference>
<dbReference type="AlphaFoldDB" id="T1J348"/>
<dbReference type="STRING" id="126957.T1J348"/>
<dbReference type="PANTHER" id="PTHR47634">
    <property type="entry name" value="PROTEIN KINASE DOMAIN-CONTAINING PROTEIN-RELATED"/>
    <property type="match status" value="1"/>
</dbReference>
<keyword evidence="3" id="KW-0808">Transferase</keyword>
<dbReference type="PhylomeDB" id="T1J348"/>
<evidence type="ECO:0000313" key="11">
    <source>
        <dbReference type="EnsemblMetazoa" id="SMAR008006-PA"/>
    </source>
</evidence>
<keyword evidence="12" id="KW-1185">Reference proteome</keyword>
<evidence type="ECO:0000259" key="10">
    <source>
        <dbReference type="PROSITE" id="PS50011"/>
    </source>
</evidence>
<evidence type="ECO:0000313" key="12">
    <source>
        <dbReference type="Proteomes" id="UP000014500"/>
    </source>
</evidence>